<keyword evidence="3" id="KW-1185">Reference proteome</keyword>
<feature type="chain" id="PRO_5039166800" evidence="1">
    <location>
        <begin position="32"/>
        <end position="184"/>
    </location>
</feature>
<evidence type="ECO:0000256" key="1">
    <source>
        <dbReference type="SAM" id="SignalP"/>
    </source>
</evidence>
<gene>
    <name evidence="2" type="ORF">SAMN04488543_1958</name>
</gene>
<sequence length="184" mass="19492">MSQQPRQRSSRGLLCLAVLGLLAARCASGTAATPGGPVVTVPPDQRDLVGLWHDAAGRELPDGTNASGGVLVLAAGSGSSTCTGDHVTVFLELAWPPGRRLDWNAGYDEDDTRRYMRETEGSLIETVGRSDLDAALPRGARSTGFSKDGNTLYVIASKPSAVWVERPDRRVERWSQIKSGGGCA</sequence>
<dbReference type="EMBL" id="LT629749">
    <property type="protein sequence ID" value="SDS55925.1"/>
    <property type="molecule type" value="Genomic_DNA"/>
</dbReference>
<dbReference type="RefSeq" id="WP_157720395.1">
    <property type="nucleotide sequence ID" value="NZ_LT629749.1"/>
</dbReference>
<accession>A0A1H1T6Q4</accession>
<feature type="signal peptide" evidence="1">
    <location>
        <begin position="1"/>
        <end position="31"/>
    </location>
</feature>
<dbReference type="Proteomes" id="UP000199092">
    <property type="component" value="Chromosome I"/>
</dbReference>
<dbReference type="AlphaFoldDB" id="A0A1H1T6Q4"/>
<name>A0A1H1T6Q4_9ACTN</name>
<reference evidence="2 3" key="1">
    <citation type="submission" date="2016-10" db="EMBL/GenBank/DDBJ databases">
        <authorList>
            <person name="de Groot N.N."/>
        </authorList>
    </citation>
    <scope>NUCLEOTIDE SEQUENCE [LARGE SCALE GENOMIC DNA]</scope>
    <source>
        <strain evidence="2 3">DSM 21741</strain>
    </source>
</reference>
<protein>
    <submittedName>
        <fullName evidence="2">Uncharacterized protein</fullName>
    </submittedName>
</protein>
<proteinExistence type="predicted"/>
<evidence type="ECO:0000313" key="2">
    <source>
        <dbReference type="EMBL" id="SDS55925.1"/>
    </source>
</evidence>
<keyword evidence="1" id="KW-0732">Signal</keyword>
<evidence type="ECO:0000313" key="3">
    <source>
        <dbReference type="Proteomes" id="UP000199092"/>
    </source>
</evidence>
<organism evidence="2 3">
    <name type="scientific">Friedmanniella luteola</name>
    <dbReference type="NCBI Taxonomy" id="546871"/>
    <lineage>
        <taxon>Bacteria</taxon>
        <taxon>Bacillati</taxon>
        <taxon>Actinomycetota</taxon>
        <taxon>Actinomycetes</taxon>
        <taxon>Propionibacteriales</taxon>
        <taxon>Nocardioidaceae</taxon>
        <taxon>Friedmanniella</taxon>
    </lineage>
</organism>